<dbReference type="EMBL" id="GL448398">
    <property type="protein sequence ID" value="EFN84693.1"/>
    <property type="molecule type" value="Genomic_DNA"/>
</dbReference>
<organism evidence="2">
    <name type="scientific">Harpegnathos saltator</name>
    <name type="common">Jerdon's jumping ant</name>
    <dbReference type="NCBI Taxonomy" id="610380"/>
    <lineage>
        <taxon>Eukaryota</taxon>
        <taxon>Metazoa</taxon>
        <taxon>Ecdysozoa</taxon>
        <taxon>Arthropoda</taxon>
        <taxon>Hexapoda</taxon>
        <taxon>Insecta</taxon>
        <taxon>Pterygota</taxon>
        <taxon>Neoptera</taxon>
        <taxon>Endopterygota</taxon>
        <taxon>Hymenoptera</taxon>
        <taxon>Apocrita</taxon>
        <taxon>Aculeata</taxon>
        <taxon>Formicoidea</taxon>
        <taxon>Formicidae</taxon>
        <taxon>Ponerinae</taxon>
        <taxon>Ponerini</taxon>
        <taxon>Harpegnathos</taxon>
    </lineage>
</organism>
<keyword evidence="2" id="KW-1185">Reference proteome</keyword>
<dbReference type="AlphaFoldDB" id="E2BHY9"/>
<reference evidence="1 2" key="1">
    <citation type="journal article" date="2010" name="Science">
        <title>Genomic comparison of the ants Camponotus floridanus and Harpegnathos saltator.</title>
        <authorList>
            <person name="Bonasio R."/>
            <person name="Zhang G."/>
            <person name="Ye C."/>
            <person name="Mutti N.S."/>
            <person name="Fang X."/>
            <person name="Qin N."/>
            <person name="Donahue G."/>
            <person name="Yang P."/>
            <person name="Li Q."/>
            <person name="Li C."/>
            <person name="Zhang P."/>
            <person name="Huang Z."/>
            <person name="Berger S.L."/>
            <person name="Reinberg D."/>
            <person name="Wang J."/>
            <person name="Liebig J."/>
        </authorList>
    </citation>
    <scope>NUCLEOTIDE SEQUENCE [LARGE SCALE GENOMIC DNA]</scope>
    <source>
        <strain evidence="1 2">R22 G/1</strain>
    </source>
</reference>
<accession>E2BHY9</accession>
<proteinExistence type="predicted"/>
<feature type="non-terminal residue" evidence="1">
    <location>
        <position position="1"/>
    </location>
</feature>
<gene>
    <name evidence="1" type="ORF">EAI_03529</name>
</gene>
<name>E2BHY9_HARSA</name>
<feature type="non-terminal residue" evidence="1">
    <location>
        <position position="114"/>
    </location>
</feature>
<dbReference type="Proteomes" id="UP000008237">
    <property type="component" value="Unassembled WGS sequence"/>
</dbReference>
<evidence type="ECO:0000313" key="1">
    <source>
        <dbReference type="EMBL" id="EFN84693.1"/>
    </source>
</evidence>
<sequence length="114" mass="12778">IIKMSPQESLAYLIDHNLSKEYYKNMCKMLISRNDNVFPSYNKVAAINTAESVSISDTYAEISLQALLNYTAQRIVNMQADVVLHYARTTNSTEVETVLICSWGFDGSSGHSAY</sequence>
<dbReference type="InParanoid" id="E2BHY9"/>
<evidence type="ECO:0000313" key="2">
    <source>
        <dbReference type="Proteomes" id="UP000008237"/>
    </source>
</evidence>
<protein>
    <submittedName>
        <fullName evidence="1">Uncharacterized protein</fullName>
    </submittedName>
</protein>